<keyword evidence="3" id="KW-1185">Reference proteome</keyword>
<gene>
    <name evidence="2" type="ORF">WCD74_00490</name>
</gene>
<evidence type="ECO:0000259" key="1">
    <source>
        <dbReference type="PROSITE" id="PS51502"/>
    </source>
</evidence>
<sequence length="101" mass="10995">MAVTHVVTFTWVEGTSTDTVAGILAALQEWIDRGEGLEGLESWQAGSDIGVNEGNAAFAVAATFADRDAYLRYRDHPEHKQIIAERIAPLIAARSAVQFDH</sequence>
<evidence type="ECO:0000313" key="2">
    <source>
        <dbReference type="EMBL" id="MEJ2866219.1"/>
    </source>
</evidence>
<dbReference type="SUPFAM" id="SSF54909">
    <property type="entry name" value="Dimeric alpha+beta barrel"/>
    <property type="match status" value="1"/>
</dbReference>
<dbReference type="EMBL" id="JBBEGN010000001">
    <property type="protein sequence ID" value="MEJ2866219.1"/>
    <property type="molecule type" value="Genomic_DNA"/>
</dbReference>
<dbReference type="Pfam" id="PF07876">
    <property type="entry name" value="Dabb"/>
    <property type="match status" value="1"/>
</dbReference>
<comment type="caution">
    <text evidence="2">The sequence shown here is derived from an EMBL/GenBank/DDBJ whole genome shotgun (WGS) entry which is preliminary data.</text>
</comment>
<dbReference type="InterPro" id="IPR011008">
    <property type="entry name" value="Dimeric_a/b-barrel"/>
</dbReference>
<dbReference type="PROSITE" id="PS51502">
    <property type="entry name" value="S_R_A_B_BARREL"/>
    <property type="match status" value="1"/>
</dbReference>
<dbReference type="Gene3D" id="3.30.70.100">
    <property type="match status" value="1"/>
</dbReference>
<reference evidence="2 3" key="1">
    <citation type="submission" date="2024-03" db="EMBL/GenBank/DDBJ databases">
        <title>Actinomycetospora sp. OC33-EN08, a novel actinomycete isolated from wild orchid (Aerides multiflora).</title>
        <authorList>
            <person name="Suriyachadkun C."/>
        </authorList>
    </citation>
    <scope>NUCLEOTIDE SEQUENCE [LARGE SCALE GENOMIC DNA]</scope>
    <source>
        <strain evidence="2 3">OC33-EN08</strain>
    </source>
</reference>
<protein>
    <submittedName>
        <fullName evidence="2">Dabb family protein</fullName>
    </submittedName>
</protein>
<dbReference type="Proteomes" id="UP001385809">
    <property type="component" value="Unassembled WGS sequence"/>
</dbReference>
<dbReference type="SMART" id="SM00886">
    <property type="entry name" value="Dabb"/>
    <property type="match status" value="1"/>
</dbReference>
<name>A0ABU8MH16_9PSEU</name>
<dbReference type="InterPro" id="IPR013097">
    <property type="entry name" value="Dabb"/>
</dbReference>
<organism evidence="2 3">
    <name type="scientific">Actinomycetospora aurantiaca</name>
    <dbReference type="NCBI Taxonomy" id="3129233"/>
    <lineage>
        <taxon>Bacteria</taxon>
        <taxon>Bacillati</taxon>
        <taxon>Actinomycetota</taxon>
        <taxon>Actinomycetes</taxon>
        <taxon>Pseudonocardiales</taxon>
        <taxon>Pseudonocardiaceae</taxon>
        <taxon>Actinomycetospora</taxon>
    </lineage>
</organism>
<accession>A0ABU8MH16</accession>
<feature type="domain" description="Stress-response A/B barrel" evidence="1">
    <location>
        <begin position="3"/>
        <end position="99"/>
    </location>
</feature>
<dbReference type="RefSeq" id="WP_337692846.1">
    <property type="nucleotide sequence ID" value="NZ_JBBEGN010000001.1"/>
</dbReference>
<evidence type="ECO:0000313" key="3">
    <source>
        <dbReference type="Proteomes" id="UP001385809"/>
    </source>
</evidence>
<proteinExistence type="predicted"/>